<sequence>MASSTTGMVLRIVYNILRGMSQGQGHKGGYKGFYQLCDQQDHIAKQYPHARLLLSWNPIANCTFASRFAPQNWLIDTATSHRVTTDLNNLAMHSEYDDPDDIVIGDGSGLSIIRMGSTKLSTPSNTFSLSNDLRTREMLIRGPNKNDVYEWPKLMHLFNNKPLAMVDVKGALHDWRKRLDRSSARTLEHLVKTFS</sequence>
<organism evidence="1 2">
    <name type="scientific">Vaccinium darrowii</name>
    <dbReference type="NCBI Taxonomy" id="229202"/>
    <lineage>
        <taxon>Eukaryota</taxon>
        <taxon>Viridiplantae</taxon>
        <taxon>Streptophyta</taxon>
        <taxon>Embryophyta</taxon>
        <taxon>Tracheophyta</taxon>
        <taxon>Spermatophyta</taxon>
        <taxon>Magnoliopsida</taxon>
        <taxon>eudicotyledons</taxon>
        <taxon>Gunneridae</taxon>
        <taxon>Pentapetalae</taxon>
        <taxon>asterids</taxon>
        <taxon>Ericales</taxon>
        <taxon>Ericaceae</taxon>
        <taxon>Vaccinioideae</taxon>
        <taxon>Vaccinieae</taxon>
        <taxon>Vaccinium</taxon>
    </lineage>
</organism>
<evidence type="ECO:0000313" key="2">
    <source>
        <dbReference type="Proteomes" id="UP000828048"/>
    </source>
</evidence>
<dbReference type="Proteomes" id="UP000828048">
    <property type="component" value="Chromosome 6"/>
</dbReference>
<dbReference type="EMBL" id="CM037156">
    <property type="protein sequence ID" value="KAH7836748.1"/>
    <property type="molecule type" value="Genomic_DNA"/>
</dbReference>
<gene>
    <name evidence="1" type="ORF">Vadar_005192</name>
</gene>
<proteinExistence type="predicted"/>
<reference evidence="1 2" key="1">
    <citation type="journal article" date="2021" name="Hortic Res">
        <title>High-quality reference genome and annotation aids understanding of berry development for evergreen blueberry (Vaccinium darrowii).</title>
        <authorList>
            <person name="Yu J."/>
            <person name="Hulse-Kemp A.M."/>
            <person name="Babiker E."/>
            <person name="Staton M."/>
        </authorList>
    </citation>
    <scope>NUCLEOTIDE SEQUENCE [LARGE SCALE GENOMIC DNA]</scope>
    <source>
        <strain evidence="2">cv. NJ 8807/NJ 8810</strain>
        <tissue evidence="1">Young leaf</tissue>
    </source>
</reference>
<keyword evidence="2" id="KW-1185">Reference proteome</keyword>
<comment type="caution">
    <text evidence="1">The sequence shown here is derived from an EMBL/GenBank/DDBJ whole genome shotgun (WGS) entry which is preliminary data.</text>
</comment>
<accession>A0ACB7X7N0</accession>
<name>A0ACB7X7N0_9ERIC</name>
<protein>
    <submittedName>
        <fullName evidence="1">Uncharacterized protein</fullName>
    </submittedName>
</protein>
<evidence type="ECO:0000313" key="1">
    <source>
        <dbReference type="EMBL" id="KAH7836748.1"/>
    </source>
</evidence>